<proteinExistence type="predicted"/>
<organism evidence="2 3">
    <name type="scientific">Volvox reticuliferus</name>
    <dbReference type="NCBI Taxonomy" id="1737510"/>
    <lineage>
        <taxon>Eukaryota</taxon>
        <taxon>Viridiplantae</taxon>
        <taxon>Chlorophyta</taxon>
        <taxon>core chlorophytes</taxon>
        <taxon>Chlorophyceae</taxon>
        <taxon>CS clade</taxon>
        <taxon>Chlamydomonadales</taxon>
        <taxon>Volvocaceae</taxon>
        <taxon>Volvox</taxon>
    </lineage>
</organism>
<evidence type="ECO:0000313" key="2">
    <source>
        <dbReference type="EMBL" id="GIL97422.1"/>
    </source>
</evidence>
<reference evidence="2" key="1">
    <citation type="journal article" date="2021" name="Proc. Natl. Acad. Sci. U.S.A.">
        <title>Three genomes in the algal genus Volvox reveal the fate of a haploid sex-determining region after a transition to homothallism.</title>
        <authorList>
            <person name="Yamamoto K."/>
            <person name="Hamaji T."/>
            <person name="Kawai-Toyooka H."/>
            <person name="Matsuzaki R."/>
            <person name="Takahashi F."/>
            <person name="Nishimura Y."/>
            <person name="Kawachi M."/>
            <person name="Noguchi H."/>
            <person name="Minakuchi Y."/>
            <person name="Umen J.G."/>
            <person name="Toyoda A."/>
            <person name="Nozaki H."/>
        </authorList>
    </citation>
    <scope>NUCLEOTIDE SEQUENCE</scope>
    <source>
        <strain evidence="2">NIES-3785</strain>
    </source>
</reference>
<dbReference type="EMBL" id="BNCQ01000004">
    <property type="protein sequence ID" value="GIL97422.1"/>
    <property type="molecule type" value="Genomic_DNA"/>
</dbReference>
<feature type="compositionally biased region" description="Basic and acidic residues" evidence="1">
    <location>
        <begin position="121"/>
        <end position="144"/>
    </location>
</feature>
<protein>
    <submittedName>
        <fullName evidence="2">Uncharacterized protein</fullName>
    </submittedName>
</protein>
<accession>A0A8J4DDI8</accession>
<feature type="region of interest" description="Disordered" evidence="1">
    <location>
        <begin position="31"/>
        <end position="170"/>
    </location>
</feature>
<sequence>MARILDAAANVLGEVADYLKTEAAGLQHLQEQREHHQEMGHEAPLEGPSATAATDTGDGAVTTAVALDGSNDSLYGPEGMNVTAPDIGRQEEEAELQGRQQQAAREEGGGLGDTLQGAREGISREAQRLKERFEVGYHDARDSMAGEEGYEEASWRGGSKKGRGDEGDLQETLRAAKARLDEENEQLKQRFHEGY</sequence>
<gene>
    <name evidence="2" type="ORF">Vretimale_3069</name>
</gene>
<evidence type="ECO:0000313" key="3">
    <source>
        <dbReference type="Proteomes" id="UP000722791"/>
    </source>
</evidence>
<comment type="caution">
    <text evidence="2">The sequence shown here is derived from an EMBL/GenBank/DDBJ whole genome shotgun (WGS) entry which is preliminary data.</text>
</comment>
<feature type="compositionally biased region" description="Low complexity" evidence="1">
    <location>
        <begin position="50"/>
        <end position="66"/>
    </location>
</feature>
<dbReference type="Proteomes" id="UP000722791">
    <property type="component" value="Unassembled WGS sequence"/>
</dbReference>
<feature type="compositionally biased region" description="Basic and acidic residues" evidence="1">
    <location>
        <begin position="31"/>
        <end position="44"/>
    </location>
</feature>
<dbReference type="AlphaFoldDB" id="A0A8J4DDI8"/>
<name>A0A8J4DDI8_9CHLO</name>
<evidence type="ECO:0000256" key="1">
    <source>
        <dbReference type="SAM" id="MobiDB-lite"/>
    </source>
</evidence>